<evidence type="ECO:0000313" key="4">
    <source>
        <dbReference type="Proteomes" id="UP000595140"/>
    </source>
</evidence>
<dbReference type="EMBL" id="OOIL02005938">
    <property type="protein sequence ID" value="VFQ96371.1"/>
    <property type="molecule type" value="Genomic_DNA"/>
</dbReference>
<keyword evidence="1" id="KW-0812">Transmembrane</keyword>
<dbReference type="OrthoDB" id="1730477at2759"/>
<keyword evidence="4" id="KW-1185">Reference proteome</keyword>
<keyword evidence="1" id="KW-1133">Transmembrane helix</keyword>
<gene>
    <name evidence="3" type="ORF">CCAM_LOCUS38147</name>
</gene>
<dbReference type="InterPro" id="IPR001283">
    <property type="entry name" value="CRISP-related"/>
</dbReference>
<dbReference type="InterPro" id="IPR035940">
    <property type="entry name" value="CAP_sf"/>
</dbReference>
<dbReference type="PANTHER" id="PTHR10334">
    <property type="entry name" value="CYSTEINE-RICH SECRETORY PROTEIN-RELATED"/>
    <property type="match status" value="1"/>
</dbReference>
<dbReference type="AlphaFoldDB" id="A0A484N4Y6"/>
<dbReference type="InterPro" id="IPR014044">
    <property type="entry name" value="CAP_dom"/>
</dbReference>
<dbReference type="Pfam" id="PF00188">
    <property type="entry name" value="CAP"/>
    <property type="match status" value="1"/>
</dbReference>
<organism evidence="3 4">
    <name type="scientific">Cuscuta campestris</name>
    <dbReference type="NCBI Taxonomy" id="132261"/>
    <lineage>
        <taxon>Eukaryota</taxon>
        <taxon>Viridiplantae</taxon>
        <taxon>Streptophyta</taxon>
        <taxon>Embryophyta</taxon>
        <taxon>Tracheophyta</taxon>
        <taxon>Spermatophyta</taxon>
        <taxon>Magnoliopsida</taxon>
        <taxon>eudicotyledons</taxon>
        <taxon>Gunneridae</taxon>
        <taxon>Pentapetalae</taxon>
        <taxon>asterids</taxon>
        <taxon>lamiids</taxon>
        <taxon>Solanales</taxon>
        <taxon>Convolvulaceae</taxon>
        <taxon>Cuscuteae</taxon>
        <taxon>Cuscuta</taxon>
        <taxon>Cuscuta subgen. Grammica</taxon>
        <taxon>Cuscuta sect. Cleistogrammica</taxon>
    </lineage>
</organism>
<dbReference type="SUPFAM" id="SSF55797">
    <property type="entry name" value="PR-1-like"/>
    <property type="match status" value="1"/>
</dbReference>
<accession>A0A484N4Y6</accession>
<keyword evidence="1" id="KW-0472">Membrane</keyword>
<protein>
    <recommendedName>
        <fullName evidence="2">SCP domain-containing protein</fullName>
    </recommendedName>
</protein>
<evidence type="ECO:0000256" key="1">
    <source>
        <dbReference type="SAM" id="Phobius"/>
    </source>
</evidence>
<feature type="transmembrane region" description="Helical" evidence="1">
    <location>
        <begin position="12"/>
        <end position="32"/>
    </location>
</feature>
<evidence type="ECO:0000259" key="2">
    <source>
        <dbReference type="SMART" id="SM00198"/>
    </source>
</evidence>
<dbReference type="SMART" id="SM00198">
    <property type="entry name" value="SCP"/>
    <property type="match status" value="1"/>
</dbReference>
<feature type="domain" description="SCP" evidence="2">
    <location>
        <begin position="34"/>
        <end position="144"/>
    </location>
</feature>
<proteinExistence type="predicted"/>
<name>A0A484N4Y6_9ASTE</name>
<reference evidence="3 4" key="1">
    <citation type="submission" date="2018-04" db="EMBL/GenBank/DDBJ databases">
        <authorList>
            <person name="Vogel A."/>
        </authorList>
    </citation>
    <scope>NUCLEOTIDE SEQUENCE [LARGE SCALE GENOMIC DNA]</scope>
</reference>
<dbReference type="Proteomes" id="UP000595140">
    <property type="component" value="Unassembled WGS sequence"/>
</dbReference>
<dbReference type="Gene3D" id="3.40.33.10">
    <property type="entry name" value="CAP"/>
    <property type="match status" value="1"/>
</dbReference>
<sequence length="148" mass="16326">MESSPFSYPHRLPIIAVAIIGVAISQASPFLADADAKAFVDLHNKARAEVGVAPVKWNATIAAYAKAYAFKRSADCALEHSDGPYGECISQGGGEMSVADAVREWTDEKRFYNYEKNECEGERVRGRGVQALHERGLPPHDRYRVRSD</sequence>
<evidence type="ECO:0000313" key="3">
    <source>
        <dbReference type="EMBL" id="VFQ96371.1"/>
    </source>
</evidence>